<protein>
    <submittedName>
        <fullName evidence="2">Uncharacterized protein</fullName>
    </submittedName>
</protein>
<sequence>NRFTPSNSNNTNPAQPSSSKQPLNPAQQSSSTQPTNSSSSSSSSTQFTNLTPPSSSTQSSLRTQPSNLSQSSNPVQSNISFQNANPSRSPIAFEYLHPLQPSFSSQFLKPVPSSSSTQPENNRQEEIINIQNVDRRATNMKIFKVILNRKFRNHNVLGEYWNETLKTTSISFTEMEELRPVEFAILKGEMNPYTPIGKTFDQAWALAMQSNRQKRSIGNRPTNL</sequence>
<evidence type="ECO:0000256" key="1">
    <source>
        <dbReference type="SAM" id="MobiDB-lite"/>
    </source>
</evidence>
<comment type="caution">
    <text evidence="2">The sequence shown here is derived from an EMBL/GenBank/DDBJ whole genome shotgun (WGS) entry which is preliminary data.</text>
</comment>
<proteinExistence type="predicted"/>
<feature type="compositionally biased region" description="Polar residues" evidence="1">
    <location>
        <begin position="1"/>
        <end position="26"/>
    </location>
</feature>
<gene>
    <name evidence="2" type="ORF">OXX778_LOCUS19854</name>
</gene>
<reference evidence="2" key="1">
    <citation type="submission" date="2021-02" db="EMBL/GenBank/DDBJ databases">
        <authorList>
            <person name="Nowell W R."/>
        </authorList>
    </citation>
    <scope>NUCLEOTIDE SEQUENCE</scope>
    <source>
        <strain evidence="2">Ploen Becks lab</strain>
    </source>
</reference>
<organism evidence="2 3">
    <name type="scientific">Brachionus calyciflorus</name>
    <dbReference type="NCBI Taxonomy" id="104777"/>
    <lineage>
        <taxon>Eukaryota</taxon>
        <taxon>Metazoa</taxon>
        <taxon>Spiralia</taxon>
        <taxon>Gnathifera</taxon>
        <taxon>Rotifera</taxon>
        <taxon>Eurotatoria</taxon>
        <taxon>Monogononta</taxon>
        <taxon>Pseudotrocha</taxon>
        <taxon>Ploima</taxon>
        <taxon>Brachionidae</taxon>
        <taxon>Brachionus</taxon>
    </lineage>
</organism>
<dbReference type="EMBL" id="CAJNOC010006249">
    <property type="protein sequence ID" value="CAF1073652.1"/>
    <property type="molecule type" value="Genomic_DNA"/>
</dbReference>
<evidence type="ECO:0000313" key="3">
    <source>
        <dbReference type="Proteomes" id="UP000663879"/>
    </source>
</evidence>
<feature type="compositionally biased region" description="Polar residues" evidence="1">
    <location>
        <begin position="67"/>
        <end position="83"/>
    </location>
</feature>
<feature type="non-terminal residue" evidence="2">
    <location>
        <position position="224"/>
    </location>
</feature>
<evidence type="ECO:0000313" key="2">
    <source>
        <dbReference type="EMBL" id="CAF1073652.1"/>
    </source>
</evidence>
<accession>A0A814M9Q9</accession>
<feature type="region of interest" description="Disordered" evidence="1">
    <location>
        <begin position="1"/>
        <end position="83"/>
    </location>
</feature>
<name>A0A814M9Q9_9BILA</name>
<dbReference type="AlphaFoldDB" id="A0A814M9Q9"/>
<dbReference type="Proteomes" id="UP000663879">
    <property type="component" value="Unassembled WGS sequence"/>
</dbReference>
<keyword evidence="3" id="KW-1185">Reference proteome</keyword>
<feature type="compositionally biased region" description="Low complexity" evidence="1">
    <location>
        <begin position="27"/>
        <end position="66"/>
    </location>
</feature>